<name>A0A1M6ES44_9FIRM</name>
<dbReference type="Pfam" id="PF02769">
    <property type="entry name" value="AIRS_C"/>
    <property type="match status" value="1"/>
</dbReference>
<dbReference type="GO" id="GO:0051604">
    <property type="term" value="P:protein maturation"/>
    <property type="evidence" value="ECO:0007669"/>
    <property type="project" value="TreeGrafter"/>
</dbReference>
<dbReference type="CDD" id="cd06061">
    <property type="entry name" value="PurM-like1"/>
    <property type="match status" value="1"/>
</dbReference>
<dbReference type="Pfam" id="PF00586">
    <property type="entry name" value="AIRS"/>
    <property type="match status" value="1"/>
</dbReference>
<proteinExistence type="inferred from homology"/>
<dbReference type="InterPro" id="IPR016188">
    <property type="entry name" value="PurM-like_N"/>
</dbReference>
<dbReference type="InterPro" id="IPR010918">
    <property type="entry name" value="PurM-like_C_dom"/>
</dbReference>
<dbReference type="EMBL" id="FQZV01000009">
    <property type="protein sequence ID" value="SHI88223.1"/>
    <property type="molecule type" value="Genomic_DNA"/>
</dbReference>
<dbReference type="PANTHER" id="PTHR30303:SF4">
    <property type="entry name" value="HYDROGENASE EXPRESSION_FORMATION PROTEIN HYPE"/>
    <property type="match status" value="1"/>
</dbReference>
<evidence type="ECO:0000313" key="5">
    <source>
        <dbReference type="Proteomes" id="UP000184536"/>
    </source>
</evidence>
<dbReference type="Gene3D" id="3.90.650.10">
    <property type="entry name" value="PurM-like C-terminal domain"/>
    <property type="match status" value="1"/>
</dbReference>
<evidence type="ECO:0000259" key="3">
    <source>
        <dbReference type="Pfam" id="PF02769"/>
    </source>
</evidence>
<evidence type="ECO:0000313" key="4">
    <source>
        <dbReference type="EMBL" id="SHI88223.1"/>
    </source>
</evidence>
<protein>
    <submittedName>
        <fullName evidence="4">Hydrogenase expression/formation protein HypE</fullName>
    </submittedName>
</protein>
<evidence type="ECO:0000259" key="2">
    <source>
        <dbReference type="Pfam" id="PF00586"/>
    </source>
</evidence>
<reference evidence="5" key="1">
    <citation type="submission" date="2016-11" db="EMBL/GenBank/DDBJ databases">
        <authorList>
            <person name="Varghese N."/>
            <person name="Submissions S."/>
        </authorList>
    </citation>
    <scope>NUCLEOTIDE SEQUENCE [LARGE SCALE GENOMIC DNA]</scope>
    <source>
        <strain evidence="5">DSM 17957</strain>
    </source>
</reference>
<dbReference type="PIRSF" id="PIRSF005644">
    <property type="entry name" value="Hdrgns_mtr_HypE"/>
    <property type="match status" value="1"/>
</dbReference>
<accession>A0A1M6ES44</accession>
<dbReference type="SUPFAM" id="SSF56042">
    <property type="entry name" value="PurM C-terminal domain-like"/>
    <property type="match status" value="1"/>
</dbReference>
<dbReference type="PANTHER" id="PTHR30303">
    <property type="entry name" value="HYDROGENASE ISOENZYMES FORMATION PROTEIN HYPE"/>
    <property type="match status" value="1"/>
</dbReference>
<organism evidence="4 5">
    <name type="scientific">Geosporobacter subterraneus DSM 17957</name>
    <dbReference type="NCBI Taxonomy" id="1121919"/>
    <lineage>
        <taxon>Bacteria</taxon>
        <taxon>Bacillati</taxon>
        <taxon>Bacillota</taxon>
        <taxon>Clostridia</taxon>
        <taxon>Peptostreptococcales</taxon>
        <taxon>Thermotaleaceae</taxon>
        <taxon>Geosporobacter</taxon>
    </lineage>
</organism>
<dbReference type="Gene3D" id="3.30.1330.10">
    <property type="entry name" value="PurM-like, N-terminal domain"/>
    <property type="match status" value="1"/>
</dbReference>
<dbReference type="OrthoDB" id="153904at2"/>
<dbReference type="InterPro" id="IPR011854">
    <property type="entry name" value="HypE"/>
</dbReference>
<gene>
    <name evidence="4" type="ORF">SAMN02745975_00801</name>
</gene>
<keyword evidence="5" id="KW-1185">Reference proteome</keyword>
<dbReference type="InterPro" id="IPR036676">
    <property type="entry name" value="PurM-like_C_sf"/>
</dbReference>
<dbReference type="InterPro" id="IPR036921">
    <property type="entry name" value="PurM-like_N_sf"/>
</dbReference>
<dbReference type="SUPFAM" id="SSF55326">
    <property type="entry name" value="PurM N-terminal domain-like"/>
    <property type="match status" value="1"/>
</dbReference>
<evidence type="ECO:0000256" key="1">
    <source>
        <dbReference type="ARBA" id="ARBA00006243"/>
    </source>
</evidence>
<comment type="similarity">
    <text evidence="1">Belongs to the HypE family.</text>
</comment>
<sequence length="328" mass="35450">MVKAGKLDTETLRQSVLNKITYHREEVMVRPNVGEDCAIVDFGEYACVLSTDPITGAASEVGRLAVHISCNDIASSGVEPLGLLLTIMAPEGTTIEEIRQVMEQAGETAAALRVEIIGGHTEITSAVNRIVVSATAIGRQRKDKVVLSQGAKIGDIILMTKSAGLEGTAILAYDHEARLRRELGEAIVEGAKKMVEQISVIPEGKAAGAVGVSSMHDVTEGGLLGALWELCEASMVGARIYREAIPIAPETERICNFFQIDPLRLISSGCMLMTVDREKEEALLEKMREQGISIAVIGEIIENGRYIIEAGNQREISPPERDELFKIL</sequence>
<dbReference type="RefSeq" id="WP_110940081.1">
    <property type="nucleotide sequence ID" value="NZ_FQZV01000009.1"/>
</dbReference>
<dbReference type="Proteomes" id="UP000184536">
    <property type="component" value="Unassembled WGS sequence"/>
</dbReference>
<dbReference type="STRING" id="1121919.SAMN02745975_00801"/>
<feature type="domain" description="PurM-like N-terminal" evidence="2">
    <location>
        <begin position="34"/>
        <end position="139"/>
    </location>
</feature>
<feature type="domain" description="PurM-like C-terminal" evidence="3">
    <location>
        <begin position="152"/>
        <end position="308"/>
    </location>
</feature>
<dbReference type="AlphaFoldDB" id="A0A1M6ES44"/>